<dbReference type="SUPFAM" id="SSF81606">
    <property type="entry name" value="PP2C-like"/>
    <property type="match status" value="1"/>
</dbReference>
<feature type="domain" description="Response regulatory" evidence="3">
    <location>
        <begin position="23"/>
        <end position="139"/>
    </location>
</feature>
<evidence type="ECO:0000313" key="5">
    <source>
        <dbReference type="Proteomes" id="UP000678276"/>
    </source>
</evidence>
<reference evidence="4 5" key="1">
    <citation type="submission" date="2021-04" db="EMBL/GenBank/DDBJ databases">
        <title>Whole genome sequence of Jiella sp. KSK16Y-1.</title>
        <authorList>
            <person name="Tuo L."/>
        </authorList>
    </citation>
    <scope>NUCLEOTIDE SEQUENCE [LARGE SCALE GENOMIC DNA]</scope>
    <source>
        <strain evidence="4 5">KSK16Y-1</strain>
    </source>
</reference>
<keyword evidence="5" id="KW-1185">Reference proteome</keyword>
<dbReference type="RefSeq" id="WP_209594977.1">
    <property type="nucleotide sequence ID" value="NZ_JAGJCF010000007.1"/>
</dbReference>
<evidence type="ECO:0000313" key="4">
    <source>
        <dbReference type="EMBL" id="MBP0616495.1"/>
    </source>
</evidence>
<dbReference type="Pfam" id="PF07228">
    <property type="entry name" value="SpoIIE"/>
    <property type="match status" value="1"/>
</dbReference>
<accession>A0ABS4BID1</accession>
<dbReference type="EMBL" id="JAGJCF010000007">
    <property type="protein sequence ID" value="MBP0616495.1"/>
    <property type="molecule type" value="Genomic_DNA"/>
</dbReference>
<dbReference type="InterPro" id="IPR052016">
    <property type="entry name" value="Bact_Sigma-Reg"/>
</dbReference>
<dbReference type="Pfam" id="PF00072">
    <property type="entry name" value="Response_reg"/>
    <property type="match status" value="1"/>
</dbReference>
<dbReference type="InterPro" id="IPR001932">
    <property type="entry name" value="PPM-type_phosphatase-like_dom"/>
</dbReference>
<dbReference type="Gene3D" id="3.40.50.2300">
    <property type="match status" value="1"/>
</dbReference>
<dbReference type="SMART" id="SM00331">
    <property type="entry name" value="PP2C_SIG"/>
    <property type="match status" value="1"/>
</dbReference>
<sequence length="415" mass="45409">MTTIVERNSFGEADRAAAPAAMRIVVADDDASQRHYQSALLRRMGYEPLVAENGGRALELLQGSDAAMMICDVDMPEMDGMTLARRVRALALGRYVYVLMITGHHSREDRLAGMEAGADDFMSKPVDASILALRVKAAERIIRYEAELQASRRGLQIAYETIRADIEAAAKAQRQLMPRERAHISSCRFSSRFLPSSEVSGDVFGYFPLGGDALGFYAADVCGHGVRAALSAVALAHLVTPEYFANNVFANDPQDPVSICTARLVAALDQRFLEASDDDSYFTFFGGILLEASDRMHFCQAGYPSPLLIRADGRTEWLGEGGMPVGMLPGASFDCQEVTFRPRDRLFVYSDGVVEAESPSGEPFGLDRLAAFVAKAPVSRSDALLDGLAARLRQWTASDLFEDDVSMILMEREGY</sequence>
<dbReference type="PANTHER" id="PTHR43156">
    <property type="entry name" value="STAGE II SPORULATION PROTEIN E-RELATED"/>
    <property type="match status" value="1"/>
</dbReference>
<evidence type="ECO:0000259" key="3">
    <source>
        <dbReference type="PROSITE" id="PS50110"/>
    </source>
</evidence>
<comment type="caution">
    <text evidence="4">The sequence shown here is derived from an EMBL/GenBank/DDBJ whole genome shotgun (WGS) entry which is preliminary data.</text>
</comment>
<dbReference type="Gene3D" id="3.60.40.10">
    <property type="entry name" value="PPM-type phosphatase domain"/>
    <property type="match status" value="1"/>
</dbReference>
<dbReference type="Proteomes" id="UP000678276">
    <property type="component" value="Unassembled WGS sequence"/>
</dbReference>
<keyword evidence="2" id="KW-0597">Phosphoprotein</keyword>
<evidence type="ECO:0000256" key="1">
    <source>
        <dbReference type="ARBA" id="ARBA00022801"/>
    </source>
</evidence>
<proteinExistence type="predicted"/>
<dbReference type="InterPro" id="IPR036457">
    <property type="entry name" value="PPM-type-like_dom_sf"/>
</dbReference>
<organism evidence="4 5">
    <name type="scientific">Jiella mangrovi</name>
    <dbReference type="NCBI Taxonomy" id="2821407"/>
    <lineage>
        <taxon>Bacteria</taxon>
        <taxon>Pseudomonadati</taxon>
        <taxon>Pseudomonadota</taxon>
        <taxon>Alphaproteobacteria</taxon>
        <taxon>Hyphomicrobiales</taxon>
        <taxon>Aurantimonadaceae</taxon>
        <taxon>Jiella</taxon>
    </lineage>
</organism>
<dbReference type="SMART" id="SM00448">
    <property type="entry name" value="REC"/>
    <property type="match status" value="1"/>
</dbReference>
<protein>
    <submittedName>
        <fullName evidence="4">Fused response regulator/phosphatase</fullName>
    </submittedName>
</protein>
<keyword evidence="1" id="KW-0378">Hydrolase</keyword>
<dbReference type="InterPro" id="IPR011006">
    <property type="entry name" value="CheY-like_superfamily"/>
</dbReference>
<dbReference type="SUPFAM" id="SSF52172">
    <property type="entry name" value="CheY-like"/>
    <property type="match status" value="1"/>
</dbReference>
<dbReference type="PROSITE" id="PS50110">
    <property type="entry name" value="RESPONSE_REGULATORY"/>
    <property type="match status" value="1"/>
</dbReference>
<feature type="modified residue" description="4-aspartylphosphate" evidence="2">
    <location>
        <position position="72"/>
    </location>
</feature>
<gene>
    <name evidence="4" type="ORF">J6595_12975</name>
</gene>
<dbReference type="PANTHER" id="PTHR43156:SF2">
    <property type="entry name" value="STAGE II SPORULATION PROTEIN E"/>
    <property type="match status" value="1"/>
</dbReference>
<name>A0ABS4BID1_9HYPH</name>
<dbReference type="InterPro" id="IPR001789">
    <property type="entry name" value="Sig_transdc_resp-reg_receiver"/>
</dbReference>
<evidence type="ECO:0000256" key="2">
    <source>
        <dbReference type="PROSITE-ProRule" id="PRU00169"/>
    </source>
</evidence>